<dbReference type="RefSeq" id="WP_344514576.1">
    <property type="nucleotide sequence ID" value="NZ_BAAAQD010000048.1"/>
</dbReference>
<dbReference type="EMBL" id="BAAAQD010000048">
    <property type="protein sequence ID" value="GAA1572051.1"/>
    <property type="molecule type" value="Genomic_DNA"/>
</dbReference>
<dbReference type="Proteomes" id="UP001501470">
    <property type="component" value="Unassembled WGS sequence"/>
</dbReference>
<sequence>MLRFARWVLLAFCLLSLVPLLTGRGGLGEYLRGASLTTAHVGTCVEDIDELERSHITCTARWPEGAGDVIGIAPEGVTAVDAGVSGSHYEVRLPGGEDLRVFARGAEARAADSKSMLVGGGVLLVTVALLAWELTVVVRRRRS</sequence>
<feature type="transmembrane region" description="Helical" evidence="1">
    <location>
        <begin position="116"/>
        <end position="138"/>
    </location>
</feature>
<keyword evidence="1" id="KW-0812">Transmembrane</keyword>
<comment type="caution">
    <text evidence="2">The sequence shown here is derived from an EMBL/GenBank/DDBJ whole genome shotgun (WGS) entry which is preliminary data.</text>
</comment>
<gene>
    <name evidence="2" type="ORF">GCM10009827_112570</name>
</gene>
<protein>
    <recommendedName>
        <fullName evidence="4">Transmembrane protein</fullName>
    </recommendedName>
</protein>
<evidence type="ECO:0000313" key="3">
    <source>
        <dbReference type="Proteomes" id="UP001501470"/>
    </source>
</evidence>
<evidence type="ECO:0000313" key="2">
    <source>
        <dbReference type="EMBL" id="GAA1572051.1"/>
    </source>
</evidence>
<accession>A0ABN2D807</accession>
<evidence type="ECO:0008006" key="4">
    <source>
        <dbReference type="Google" id="ProtNLM"/>
    </source>
</evidence>
<reference evidence="2 3" key="1">
    <citation type="journal article" date="2019" name="Int. J. Syst. Evol. Microbiol.">
        <title>The Global Catalogue of Microorganisms (GCM) 10K type strain sequencing project: providing services to taxonomists for standard genome sequencing and annotation.</title>
        <authorList>
            <consortium name="The Broad Institute Genomics Platform"/>
            <consortium name="The Broad Institute Genome Sequencing Center for Infectious Disease"/>
            <person name="Wu L."/>
            <person name="Ma J."/>
        </authorList>
    </citation>
    <scope>NUCLEOTIDE SEQUENCE [LARGE SCALE GENOMIC DNA]</scope>
    <source>
        <strain evidence="2 3">JCM 15933</strain>
    </source>
</reference>
<proteinExistence type="predicted"/>
<evidence type="ECO:0000256" key="1">
    <source>
        <dbReference type="SAM" id="Phobius"/>
    </source>
</evidence>
<name>A0ABN2D807_9ACTN</name>
<keyword evidence="3" id="KW-1185">Reference proteome</keyword>
<keyword evidence="1" id="KW-1133">Transmembrane helix</keyword>
<organism evidence="2 3">
    <name type="scientific">Dactylosporangium maewongense</name>
    <dbReference type="NCBI Taxonomy" id="634393"/>
    <lineage>
        <taxon>Bacteria</taxon>
        <taxon>Bacillati</taxon>
        <taxon>Actinomycetota</taxon>
        <taxon>Actinomycetes</taxon>
        <taxon>Micromonosporales</taxon>
        <taxon>Micromonosporaceae</taxon>
        <taxon>Dactylosporangium</taxon>
    </lineage>
</organism>
<keyword evidence="1" id="KW-0472">Membrane</keyword>